<keyword evidence="2" id="KW-1185">Reference proteome</keyword>
<name>A0A2Z7CP62_9LAMI</name>
<dbReference type="PANTHER" id="PTHR13382:SF16">
    <property type="entry name" value="F-BOX PROTEIN SKIP28"/>
    <property type="match status" value="1"/>
</dbReference>
<dbReference type="EMBL" id="KQ995671">
    <property type="protein sequence ID" value="KZV46404.1"/>
    <property type="molecule type" value="Genomic_DNA"/>
</dbReference>
<dbReference type="InterPro" id="IPR050648">
    <property type="entry name" value="F-box_LRR-repeat"/>
</dbReference>
<accession>A0A2Z7CP62</accession>
<sequence>MSEVCRSLRDAINKDILPWMQLVVDRPLNFRVTDDILMRTASKAKGRLQVLALINCVRITDDGLLRVVAQNSCISKLHVPSCTSLSPEGIITAVKFLRQTNANLNSLRINGIYGIEKQELKTLQELINPNLKSKPNQSRIFYHSKFPTLLHQETYHSIDVDVCPRCDEVRMVFDCPRLVCGKKCRGCDVCIPRCKECGVCFNGICEVEEAACVDSLCLDCWLKLPKCSFCNKPYCTEHAGLQQRLAGSEGFVCDSCHTNFIL</sequence>
<organism evidence="1 2">
    <name type="scientific">Dorcoceras hygrometricum</name>
    <dbReference type="NCBI Taxonomy" id="472368"/>
    <lineage>
        <taxon>Eukaryota</taxon>
        <taxon>Viridiplantae</taxon>
        <taxon>Streptophyta</taxon>
        <taxon>Embryophyta</taxon>
        <taxon>Tracheophyta</taxon>
        <taxon>Spermatophyta</taxon>
        <taxon>Magnoliopsida</taxon>
        <taxon>eudicotyledons</taxon>
        <taxon>Gunneridae</taxon>
        <taxon>Pentapetalae</taxon>
        <taxon>asterids</taxon>
        <taxon>lamiids</taxon>
        <taxon>Lamiales</taxon>
        <taxon>Gesneriaceae</taxon>
        <taxon>Didymocarpoideae</taxon>
        <taxon>Trichosporeae</taxon>
        <taxon>Loxocarpinae</taxon>
        <taxon>Dorcoceras</taxon>
    </lineage>
</organism>
<dbReference type="OrthoDB" id="10044893at2759"/>
<protein>
    <recommendedName>
        <fullName evidence="3">F-box protein SKIP28</fullName>
    </recommendedName>
</protein>
<reference evidence="1 2" key="1">
    <citation type="journal article" date="2015" name="Proc. Natl. Acad. Sci. U.S.A.">
        <title>The resurrection genome of Boea hygrometrica: A blueprint for survival of dehydration.</title>
        <authorList>
            <person name="Xiao L."/>
            <person name="Yang G."/>
            <person name="Zhang L."/>
            <person name="Yang X."/>
            <person name="Zhao S."/>
            <person name="Ji Z."/>
            <person name="Zhou Q."/>
            <person name="Hu M."/>
            <person name="Wang Y."/>
            <person name="Chen M."/>
            <person name="Xu Y."/>
            <person name="Jin H."/>
            <person name="Xiao X."/>
            <person name="Hu G."/>
            <person name="Bao F."/>
            <person name="Hu Y."/>
            <person name="Wan P."/>
            <person name="Li L."/>
            <person name="Deng X."/>
            <person name="Kuang T."/>
            <person name="Xiang C."/>
            <person name="Zhu J.K."/>
            <person name="Oliver M.J."/>
            <person name="He Y."/>
        </authorList>
    </citation>
    <scope>NUCLEOTIDE SEQUENCE [LARGE SCALE GENOMIC DNA]</scope>
    <source>
        <strain evidence="2">cv. XS01</strain>
    </source>
</reference>
<dbReference type="Gene3D" id="3.80.10.10">
    <property type="entry name" value="Ribonuclease Inhibitor"/>
    <property type="match status" value="1"/>
</dbReference>
<dbReference type="AlphaFoldDB" id="A0A2Z7CP62"/>
<gene>
    <name evidence="1" type="ORF">F511_23610</name>
</gene>
<proteinExistence type="predicted"/>
<dbReference type="GO" id="GO:0005737">
    <property type="term" value="C:cytoplasm"/>
    <property type="evidence" value="ECO:0007669"/>
    <property type="project" value="TreeGrafter"/>
</dbReference>
<evidence type="ECO:0008006" key="3">
    <source>
        <dbReference type="Google" id="ProtNLM"/>
    </source>
</evidence>
<evidence type="ECO:0000313" key="1">
    <source>
        <dbReference type="EMBL" id="KZV46404.1"/>
    </source>
</evidence>
<dbReference type="SUPFAM" id="SSF52047">
    <property type="entry name" value="RNI-like"/>
    <property type="match status" value="1"/>
</dbReference>
<dbReference type="PANTHER" id="PTHR13382">
    <property type="entry name" value="MITOCHONDRIAL ATP SYNTHASE COUPLING FACTOR B"/>
    <property type="match status" value="1"/>
</dbReference>
<evidence type="ECO:0000313" key="2">
    <source>
        <dbReference type="Proteomes" id="UP000250235"/>
    </source>
</evidence>
<dbReference type="Proteomes" id="UP000250235">
    <property type="component" value="Unassembled WGS sequence"/>
</dbReference>
<dbReference type="InterPro" id="IPR032675">
    <property type="entry name" value="LRR_dom_sf"/>
</dbReference>